<organism evidence="11 12">
    <name type="scientific">Clupea harengus</name>
    <name type="common">Atlantic herring</name>
    <dbReference type="NCBI Taxonomy" id="7950"/>
    <lineage>
        <taxon>Eukaryota</taxon>
        <taxon>Metazoa</taxon>
        <taxon>Chordata</taxon>
        <taxon>Craniata</taxon>
        <taxon>Vertebrata</taxon>
        <taxon>Euteleostomi</taxon>
        <taxon>Actinopterygii</taxon>
        <taxon>Neopterygii</taxon>
        <taxon>Teleostei</taxon>
        <taxon>Clupei</taxon>
        <taxon>Clupeiformes</taxon>
        <taxon>Clupeoidei</taxon>
        <taxon>Clupeidae</taxon>
        <taxon>Clupea</taxon>
    </lineage>
</organism>
<keyword evidence="5 8" id="KW-0418">Kinase</keyword>
<dbReference type="InterPro" id="IPR036802">
    <property type="entry name" value="ATP-guanido_PTrfase_N_sf"/>
</dbReference>
<dbReference type="InterPro" id="IPR022413">
    <property type="entry name" value="ATP-guanido_PTrfase_N"/>
</dbReference>
<dbReference type="InterPro" id="IPR014746">
    <property type="entry name" value="Gln_synth/guanido_kin_cat_dom"/>
</dbReference>
<evidence type="ECO:0000256" key="8">
    <source>
        <dbReference type="PROSITE-ProRule" id="PRU00843"/>
    </source>
</evidence>
<dbReference type="InterPro" id="IPR000749">
    <property type="entry name" value="ATP-guanido_PTrfase"/>
</dbReference>
<dbReference type="Gene3D" id="1.10.135.10">
    <property type="entry name" value="ATP:guanido phosphotransferase, N-terminal domain"/>
    <property type="match status" value="1"/>
</dbReference>
<protein>
    <recommendedName>
        <fullName evidence="2">creatine kinase</fullName>
        <ecNumber evidence="2">2.7.3.2</ecNumber>
    </recommendedName>
</protein>
<name>A0A6P3W760_CLUHA</name>
<dbReference type="PROSITE" id="PS51509">
    <property type="entry name" value="PHOSPHAGEN_KINASE_N"/>
    <property type="match status" value="1"/>
</dbReference>
<dbReference type="PROSITE" id="PS51510">
    <property type="entry name" value="PHOSPHAGEN_KINASE_C"/>
    <property type="match status" value="1"/>
</dbReference>
<proteinExistence type="inferred from homology"/>
<feature type="binding site" evidence="8">
    <location>
        <begin position="345"/>
        <end position="350"/>
    </location>
    <ligand>
        <name>ATP</name>
        <dbReference type="ChEBI" id="CHEBI:30616"/>
    </ligand>
</feature>
<dbReference type="GO" id="GO:0004111">
    <property type="term" value="F:creatine kinase activity"/>
    <property type="evidence" value="ECO:0007669"/>
    <property type="project" value="UniProtKB-EC"/>
</dbReference>
<dbReference type="Pfam" id="PF00217">
    <property type="entry name" value="ATP-gua_Ptrans"/>
    <property type="match status" value="1"/>
</dbReference>
<keyword evidence="3 8" id="KW-0808">Transferase</keyword>
<evidence type="ECO:0000256" key="5">
    <source>
        <dbReference type="ARBA" id="ARBA00022777"/>
    </source>
</evidence>
<dbReference type="GO" id="GO:0005615">
    <property type="term" value="C:extracellular space"/>
    <property type="evidence" value="ECO:0007669"/>
    <property type="project" value="TreeGrafter"/>
</dbReference>
<dbReference type="Pfam" id="PF02807">
    <property type="entry name" value="ATP-gua_PtransN"/>
    <property type="match status" value="1"/>
</dbReference>
<dbReference type="OrthoDB" id="432281at2759"/>
<dbReference type="Gene3D" id="3.30.590.10">
    <property type="entry name" value="Glutamine synthetase/guanido kinase, catalytic domain"/>
    <property type="match status" value="1"/>
</dbReference>
<comment type="caution">
    <text evidence="8">Lacks conserved residue(s) required for the propagation of feature annotation.</text>
</comment>
<dbReference type="AlphaFoldDB" id="A0A6P3W760"/>
<evidence type="ECO:0000256" key="2">
    <source>
        <dbReference type="ARBA" id="ARBA00012231"/>
    </source>
</evidence>
<feature type="domain" description="Phosphagen kinase C-terminal" evidence="10">
    <location>
        <begin position="155"/>
        <end position="386"/>
    </location>
</feature>
<keyword evidence="4 8" id="KW-0547">Nucleotide-binding</keyword>
<evidence type="ECO:0000256" key="7">
    <source>
        <dbReference type="PROSITE-ProRule" id="PRU00842"/>
    </source>
</evidence>
<dbReference type="SUPFAM" id="SSF48034">
    <property type="entry name" value="Guanido kinase N-terminal domain"/>
    <property type="match status" value="1"/>
</dbReference>
<dbReference type="GeneID" id="105907632"/>
<comment type="similarity">
    <text evidence="1 7">Belongs to the ATP:guanido phosphotransferase family.</text>
</comment>
<dbReference type="PANTHER" id="PTHR11547">
    <property type="entry name" value="ARGININE OR CREATINE KINASE"/>
    <property type="match status" value="1"/>
</dbReference>
<dbReference type="PANTHER" id="PTHR11547:SF52">
    <property type="entry name" value="CREATINE KINASE"/>
    <property type="match status" value="1"/>
</dbReference>
<evidence type="ECO:0000259" key="9">
    <source>
        <dbReference type="PROSITE" id="PS51509"/>
    </source>
</evidence>
<sequence length="408" mass="46130">MLRSQRKWMKFKSPLEFPKEVKYKPILESLQPIDPMSRFNLHRGSPAEEFPYLRDNHTYMGHILTLHLYTRQFNRATESGVMFDDIIRPGLEDPGQATGPMAVGCLAGDAQSYILFCDFFDRIIDAYHDYKITSSQESDFNCGNLKGGDVLDAAYAVDCEVRVARCVEDFCFPMHCSRAERRKLLSLAEKALTKLSEEFPGKLYSMEELSQDAGGKGLAMMTPTPAMVKIGVARDWPDARAVWESQDGQLVVWVNFEDHLKLECSRTDANLQLAFDCICLNLLKLESLYKTLRHPFVWKEHLGWVVSSPAEVGTGLKASVTVRLQHLPNHKRLENVLDRLRLHLIPTDKPGLYRATNAPTIGFSEVGVLQLVVDGVQLLICMEKRLENHGGIDDLVPTHKLSGYTDKS</sequence>
<keyword evidence="6 8" id="KW-0067">ATP-binding</keyword>
<dbReference type="EC" id="2.7.3.2" evidence="2"/>
<keyword evidence="11" id="KW-1185">Reference proteome</keyword>
<evidence type="ECO:0000256" key="6">
    <source>
        <dbReference type="ARBA" id="ARBA00022840"/>
    </source>
</evidence>
<evidence type="ECO:0000313" key="11">
    <source>
        <dbReference type="Proteomes" id="UP000515152"/>
    </source>
</evidence>
<gene>
    <name evidence="12" type="primary">zgc:172076</name>
</gene>
<dbReference type="GO" id="GO:0005524">
    <property type="term" value="F:ATP binding"/>
    <property type="evidence" value="ECO:0007669"/>
    <property type="project" value="UniProtKB-UniRule"/>
</dbReference>
<dbReference type="InterPro" id="IPR022414">
    <property type="entry name" value="ATP-guanido_PTrfase_cat"/>
</dbReference>
<evidence type="ECO:0000256" key="1">
    <source>
        <dbReference type="ARBA" id="ARBA00006798"/>
    </source>
</evidence>
<dbReference type="RefSeq" id="XP_012691450.2">
    <property type="nucleotide sequence ID" value="XM_012835996.3"/>
</dbReference>
<feature type="binding site" evidence="8">
    <location>
        <begin position="158"/>
        <end position="162"/>
    </location>
    <ligand>
        <name>ATP</name>
        <dbReference type="ChEBI" id="CHEBI:30616"/>
    </ligand>
</feature>
<feature type="binding site" evidence="8">
    <location>
        <begin position="317"/>
        <end position="321"/>
    </location>
    <ligand>
        <name>ATP</name>
        <dbReference type="ChEBI" id="CHEBI:30616"/>
    </ligand>
</feature>
<reference evidence="12" key="1">
    <citation type="submission" date="2025-08" db="UniProtKB">
        <authorList>
            <consortium name="RefSeq"/>
        </authorList>
    </citation>
    <scope>IDENTIFICATION</scope>
</reference>
<dbReference type="GO" id="GO:0046314">
    <property type="term" value="P:phosphocreatine biosynthetic process"/>
    <property type="evidence" value="ECO:0007669"/>
    <property type="project" value="InterPro"/>
</dbReference>
<dbReference type="SUPFAM" id="SSF55931">
    <property type="entry name" value="Glutamine synthetase/guanido kinase"/>
    <property type="match status" value="1"/>
</dbReference>
<evidence type="ECO:0000256" key="4">
    <source>
        <dbReference type="ARBA" id="ARBA00022741"/>
    </source>
</evidence>
<accession>A0A6P3W760</accession>
<evidence type="ECO:0000313" key="12">
    <source>
        <dbReference type="RefSeq" id="XP_012691450.2"/>
    </source>
</evidence>
<feature type="domain" description="Phosphagen kinase N-terminal" evidence="9">
    <location>
        <begin position="40"/>
        <end position="129"/>
    </location>
</feature>
<dbReference type="KEGG" id="char:105907632"/>
<evidence type="ECO:0000256" key="3">
    <source>
        <dbReference type="ARBA" id="ARBA00022679"/>
    </source>
</evidence>
<evidence type="ECO:0000259" key="10">
    <source>
        <dbReference type="PROSITE" id="PS51510"/>
    </source>
</evidence>
<dbReference type="Proteomes" id="UP000515152">
    <property type="component" value="Chromosome 26"/>
</dbReference>